<evidence type="ECO:0000313" key="14">
    <source>
        <dbReference type="Proteomes" id="UP000285820"/>
    </source>
</evidence>
<evidence type="ECO:0000313" key="12">
    <source>
        <dbReference type="Proteomes" id="UP000266391"/>
    </source>
</evidence>
<feature type="transmembrane region" description="Helical" evidence="1">
    <location>
        <begin position="125"/>
        <end position="146"/>
    </location>
</feature>
<reference evidence="9" key="2">
    <citation type="submission" date="2015-05" db="EMBL/GenBank/DDBJ databases">
        <authorList>
            <consortium name="Pathogen Informatics"/>
        </authorList>
    </citation>
    <scope>NUCLEOTIDE SEQUENCE [LARGE SCALE GENOMIC DNA]</scope>
    <source>
        <strain evidence="4 10">2789STDY5608835</strain>
        <strain evidence="3 11">2789STDY5608887</strain>
        <strain evidence="9">L1-83</strain>
    </source>
</reference>
<dbReference type="EMBL" id="QSIQ01000027">
    <property type="protein sequence ID" value="RHD00351.1"/>
    <property type="molecule type" value="Genomic_DNA"/>
</dbReference>
<evidence type="ECO:0000313" key="5">
    <source>
        <dbReference type="EMBL" id="RGR63771.1"/>
    </source>
</evidence>
<dbReference type="Proteomes" id="UP000095453">
    <property type="component" value="Unassembled WGS sequence"/>
</dbReference>
<keyword evidence="9" id="KW-1185">Reference proteome</keyword>
<evidence type="ECO:0000313" key="11">
    <source>
        <dbReference type="Proteomes" id="UP000095453"/>
    </source>
</evidence>
<dbReference type="Proteomes" id="UP000285820">
    <property type="component" value="Unassembled WGS sequence"/>
</dbReference>
<dbReference type="EMBL" id="QRUN01000053">
    <property type="protein sequence ID" value="RGR63771.1"/>
    <property type="molecule type" value="Genomic_DNA"/>
</dbReference>
<name>A0A0M6WZA6_9FIRM</name>
<dbReference type="EMBL" id="QSKW01000025">
    <property type="protein sequence ID" value="RHE94830.1"/>
    <property type="molecule type" value="Genomic_DNA"/>
</dbReference>
<dbReference type="Proteomes" id="UP000286271">
    <property type="component" value="Unassembled WGS sequence"/>
</dbReference>
<evidence type="ECO:0000313" key="13">
    <source>
        <dbReference type="Proteomes" id="UP000283701"/>
    </source>
</evidence>
<gene>
    <name evidence="8" type="ORF">DW654_06165</name>
    <name evidence="7" type="ORF">DW707_13525</name>
    <name evidence="6" type="ORF">DW813_13925</name>
    <name evidence="5" type="ORF">DWY29_16775</name>
    <name evidence="4" type="ORF">ERS852392_02731</name>
    <name evidence="3" type="ORF">ERS852444_02730</name>
    <name evidence="2" type="ORF">RIL183_33031</name>
</gene>
<feature type="transmembrane region" description="Helical" evidence="1">
    <location>
        <begin position="34"/>
        <end position="55"/>
    </location>
</feature>
<organism evidence="2 9">
    <name type="scientific">Roseburia inulinivorans</name>
    <dbReference type="NCBI Taxonomy" id="360807"/>
    <lineage>
        <taxon>Bacteria</taxon>
        <taxon>Bacillati</taxon>
        <taxon>Bacillota</taxon>
        <taxon>Clostridia</taxon>
        <taxon>Lachnospirales</taxon>
        <taxon>Lachnospiraceae</taxon>
        <taxon>Roseburia</taxon>
    </lineage>
</organism>
<accession>A0A0M6WZA6</accession>
<dbReference type="EMBL" id="CYXX01000025">
    <property type="protein sequence ID" value="CUN24269.1"/>
    <property type="molecule type" value="Genomic_DNA"/>
</dbReference>
<keyword evidence="1" id="KW-1133">Transmembrane helix</keyword>
<sequence length="194" mass="21166">MKETLKRIKADVILSALLCVALGVVLIIWSDETISAICMLLAFGLIVMGVVNLVGYFTNHRLTSFNGMLGLILVLVGIWLFARPEYIAMIIPIVIGVMLAVHGISDIKMAFETKANGYEKWWSPMILGIISLALGIICIVNAFGVVSLAMKFIGVALIYDGISDLWIVSRTAKAAKAMKQEADALDVDYKEVDD</sequence>
<dbReference type="RefSeq" id="WP_021922200.1">
    <property type="nucleotide sequence ID" value="NZ_CAKZTK010000033.1"/>
</dbReference>
<proteinExistence type="predicted"/>
<dbReference type="STRING" id="360807.ERS852392_02731"/>
<dbReference type="EMBL" id="CYYR01000021">
    <property type="protein sequence ID" value="CUO29422.1"/>
    <property type="molecule type" value="Genomic_DNA"/>
</dbReference>
<evidence type="ECO:0000313" key="15">
    <source>
        <dbReference type="Proteomes" id="UP000286271"/>
    </source>
</evidence>
<dbReference type="Proteomes" id="UP000095395">
    <property type="component" value="Unassembled WGS sequence"/>
</dbReference>
<dbReference type="EMBL" id="QRHP01000004">
    <property type="protein sequence ID" value="RHF85567.1"/>
    <property type="molecule type" value="Genomic_DNA"/>
</dbReference>
<dbReference type="EMBL" id="CVRS01000111">
    <property type="protein sequence ID" value="CRL42906.1"/>
    <property type="molecule type" value="Genomic_DNA"/>
</dbReference>
<feature type="transmembrane region" description="Helical" evidence="1">
    <location>
        <begin position="12"/>
        <end position="28"/>
    </location>
</feature>
<evidence type="ECO:0000256" key="1">
    <source>
        <dbReference type="SAM" id="Phobius"/>
    </source>
</evidence>
<feature type="transmembrane region" description="Helical" evidence="1">
    <location>
        <begin position="62"/>
        <end position="80"/>
    </location>
</feature>
<protein>
    <submittedName>
        <fullName evidence="3">Acid-resistance membrane protein</fullName>
    </submittedName>
    <submittedName>
        <fullName evidence="5">DUF308 domain-containing protein</fullName>
    </submittedName>
</protein>
<evidence type="ECO:0000313" key="8">
    <source>
        <dbReference type="EMBL" id="RHF85567.1"/>
    </source>
</evidence>
<dbReference type="Proteomes" id="UP000283701">
    <property type="component" value="Unassembled WGS sequence"/>
</dbReference>
<evidence type="ECO:0000313" key="6">
    <source>
        <dbReference type="EMBL" id="RHD00351.1"/>
    </source>
</evidence>
<dbReference type="PANTHER" id="PTHR34989:SF1">
    <property type="entry name" value="PROTEIN HDED"/>
    <property type="match status" value="1"/>
</dbReference>
<dbReference type="InterPro" id="IPR052712">
    <property type="entry name" value="Acid_resist_chaperone_HdeD"/>
</dbReference>
<evidence type="ECO:0000313" key="10">
    <source>
        <dbReference type="Proteomes" id="UP000095395"/>
    </source>
</evidence>
<feature type="transmembrane region" description="Helical" evidence="1">
    <location>
        <begin position="86"/>
        <end position="104"/>
    </location>
</feature>
<reference evidence="12 13" key="3">
    <citation type="submission" date="2018-08" db="EMBL/GenBank/DDBJ databases">
        <title>A genome reference for cultivated species of the human gut microbiota.</title>
        <authorList>
            <person name="Zou Y."/>
            <person name="Xue W."/>
            <person name="Luo G."/>
        </authorList>
    </citation>
    <scope>NUCLEOTIDE SEQUENCE [LARGE SCALE GENOMIC DNA]</scope>
    <source>
        <strain evidence="5 14">AF24-4</strain>
        <strain evidence="8 13">AM23-23AC</strain>
        <strain evidence="7 15">AM27-11</strain>
        <strain evidence="6 12">AM32-8LB</strain>
    </source>
</reference>
<dbReference type="AlphaFoldDB" id="A0A0M6WZA6"/>
<evidence type="ECO:0000313" key="3">
    <source>
        <dbReference type="EMBL" id="CUN24269.1"/>
    </source>
</evidence>
<evidence type="ECO:0000313" key="2">
    <source>
        <dbReference type="EMBL" id="CRL42906.1"/>
    </source>
</evidence>
<evidence type="ECO:0000313" key="4">
    <source>
        <dbReference type="EMBL" id="CUO29422.1"/>
    </source>
</evidence>
<keyword evidence="1" id="KW-0812">Transmembrane</keyword>
<reference evidence="2" key="1">
    <citation type="submission" date="2015-05" db="EMBL/GenBank/DDBJ databases">
        <authorList>
            <person name="Wang D.B."/>
            <person name="Wang M."/>
        </authorList>
    </citation>
    <scope>NUCLEOTIDE SEQUENCE [LARGE SCALE GENOMIC DNA]</scope>
    <source>
        <strain evidence="2">L1-83</strain>
    </source>
</reference>
<dbReference type="Pfam" id="PF03729">
    <property type="entry name" value="DUF308"/>
    <property type="match status" value="3"/>
</dbReference>
<dbReference type="Proteomes" id="UP000049828">
    <property type="component" value="Unassembled WGS sequence"/>
</dbReference>
<evidence type="ECO:0000313" key="7">
    <source>
        <dbReference type="EMBL" id="RHE94830.1"/>
    </source>
</evidence>
<dbReference type="Proteomes" id="UP000266391">
    <property type="component" value="Unassembled WGS sequence"/>
</dbReference>
<keyword evidence="1" id="KW-0472">Membrane</keyword>
<evidence type="ECO:0000313" key="9">
    <source>
        <dbReference type="Proteomes" id="UP000049828"/>
    </source>
</evidence>
<dbReference type="InterPro" id="IPR005325">
    <property type="entry name" value="DUF308_memb"/>
</dbReference>
<dbReference type="PANTHER" id="PTHR34989">
    <property type="entry name" value="PROTEIN HDED"/>
    <property type="match status" value="1"/>
</dbReference>
<dbReference type="GO" id="GO:0005886">
    <property type="term" value="C:plasma membrane"/>
    <property type="evidence" value="ECO:0007669"/>
    <property type="project" value="TreeGrafter"/>
</dbReference>
<feature type="transmembrane region" description="Helical" evidence="1">
    <location>
        <begin position="152"/>
        <end position="169"/>
    </location>
</feature>
<dbReference type="OrthoDB" id="1828931at2"/>